<dbReference type="EMBL" id="LASV01000057">
    <property type="protein sequence ID" value="KKA24587.1"/>
    <property type="molecule type" value="Genomic_DNA"/>
</dbReference>
<evidence type="ECO:0000256" key="3">
    <source>
        <dbReference type="ARBA" id="ARBA00004496"/>
    </source>
</evidence>
<dbReference type="Gene3D" id="1.20.120.640">
    <property type="entry name" value="Anticodon-binding domain of a subclass of class I aminoacyl-tRNA synthetases"/>
    <property type="match status" value="1"/>
</dbReference>
<dbReference type="PRINTS" id="PR00983">
    <property type="entry name" value="TRNASYNTHCYS"/>
</dbReference>
<name>A0A0F4Z241_RASE3</name>
<dbReference type="InterPro" id="IPR015273">
    <property type="entry name" value="Cys-tRNA-synt_Ia_DALR"/>
</dbReference>
<feature type="region of interest" description="Disordered" evidence="16">
    <location>
        <begin position="354"/>
        <end position="375"/>
    </location>
</feature>
<feature type="compositionally biased region" description="Basic and acidic residues" evidence="16">
    <location>
        <begin position="362"/>
        <end position="375"/>
    </location>
</feature>
<feature type="compositionally biased region" description="Polar residues" evidence="16">
    <location>
        <begin position="609"/>
        <end position="619"/>
    </location>
</feature>
<dbReference type="GO" id="GO:0046872">
    <property type="term" value="F:metal ion binding"/>
    <property type="evidence" value="ECO:0007669"/>
    <property type="project" value="UniProtKB-KW"/>
</dbReference>
<accession>A0A0F4Z241</accession>
<comment type="caution">
    <text evidence="19">The sequence shown here is derived from an EMBL/GenBank/DDBJ whole genome shotgun (WGS) entry which is preliminary data.</text>
</comment>
<dbReference type="InterPro" id="IPR021110">
    <property type="entry name" value="DNA_rep_checkpnt_protein"/>
</dbReference>
<dbReference type="Pfam" id="PF01406">
    <property type="entry name" value="tRNA-synt_1e"/>
    <property type="match status" value="1"/>
</dbReference>
<protein>
    <recommendedName>
        <fullName evidence="5">DNA replication regulator SLD2</fullName>
    </recommendedName>
    <alternativeName>
        <fullName evidence="6">DNA replication regulator sld2</fullName>
    </alternativeName>
</protein>
<feature type="domain" description="Cysteinyl-tRNA synthetase class Ia DALR" evidence="18">
    <location>
        <begin position="187"/>
        <end position="241"/>
    </location>
</feature>
<evidence type="ECO:0000256" key="1">
    <source>
        <dbReference type="ARBA" id="ARBA00001947"/>
    </source>
</evidence>
<evidence type="ECO:0000256" key="11">
    <source>
        <dbReference type="ARBA" id="ARBA00022833"/>
    </source>
</evidence>
<evidence type="ECO:0000256" key="2">
    <source>
        <dbReference type="ARBA" id="ARBA00004123"/>
    </source>
</evidence>
<feature type="compositionally biased region" description="Acidic residues" evidence="16">
    <location>
        <begin position="921"/>
        <end position="950"/>
    </location>
</feature>
<keyword evidence="11" id="KW-0862">Zinc</keyword>
<dbReference type="OrthoDB" id="438179at2759"/>
<keyword evidence="19" id="KW-0030">Aminoacyl-tRNA synthetase</keyword>
<evidence type="ECO:0000256" key="10">
    <source>
        <dbReference type="ARBA" id="ARBA00022741"/>
    </source>
</evidence>
<feature type="region of interest" description="Disordered" evidence="16">
    <location>
        <begin position="721"/>
        <end position="785"/>
    </location>
</feature>
<reference evidence="19 20" key="1">
    <citation type="submission" date="2015-04" db="EMBL/GenBank/DDBJ databases">
        <authorList>
            <person name="Heijne W.H."/>
            <person name="Fedorova N.D."/>
            <person name="Nierman W.C."/>
            <person name="Vollebregt A.W."/>
            <person name="Zhao Z."/>
            <person name="Wu L."/>
            <person name="Kumar M."/>
            <person name="Stam H."/>
            <person name="van den Berg M.A."/>
            <person name="Pel H.J."/>
        </authorList>
    </citation>
    <scope>NUCLEOTIDE SEQUENCE [LARGE SCALE GENOMIC DNA]</scope>
    <source>
        <strain evidence="19 20">CBS 393.64</strain>
    </source>
</reference>
<dbReference type="Gene3D" id="1.10.10.1460">
    <property type="match status" value="1"/>
</dbReference>
<evidence type="ECO:0000259" key="18">
    <source>
        <dbReference type="Pfam" id="PF09190"/>
    </source>
</evidence>
<dbReference type="Gene3D" id="3.40.50.620">
    <property type="entry name" value="HUPs"/>
    <property type="match status" value="1"/>
</dbReference>
<dbReference type="SUPFAM" id="SSF47323">
    <property type="entry name" value="Anticodon-binding domain of a subclass of class I aminoacyl-tRNA synthetases"/>
    <property type="match status" value="1"/>
</dbReference>
<evidence type="ECO:0000256" key="4">
    <source>
        <dbReference type="ARBA" id="ARBA00007276"/>
    </source>
</evidence>
<evidence type="ECO:0000256" key="5">
    <source>
        <dbReference type="ARBA" id="ARBA00018363"/>
    </source>
</evidence>
<proteinExistence type="inferred from homology"/>
<comment type="cofactor">
    <cofactor evidence="1">
        <name>Zn(2+)</name>
        <dbReference type="ChEBI" id="CHEBI:29105"/>
    </cofactor>
</comment>
<sequence>MSGEGALTKAAEKSPDDFALWKASQPGEPSWPSPWGPGRPGWHIECSAMASSCLGSQIDIHSGGIDLAFPHHDNELAQSEAYWSEHRQWGAKMSKSLKNFTTIRDALDRGDWTPRSLRIVFLLGGWREGVELTEELIKAGSAWEEKLNNFFLKVKDPFAQKASSSSNEAASSSTRFLADALKAAQEKVHEHLCDSFDTPGAMSVISELVSTFNSLDRSTLDPQVIDELARWITSMVTIFGLNGAASPDSPEIGWQGIDIPEPAKPFLYPLSAMRDSLRQAAKSGDQITSERLKDILETTAPEESSNASKGLLALCDRVRYLELFDLGVYLEDRDNEPALVRPVTKELLRAREEQAQRALQKQQEKEKREKLAQEKLESGRISHLDMFRTSEFSAWDEDGIPTKDAAGRVNELALLQVWSRVSAMQRELAATRAADAASSGGPRVAAATRDMEMPPSSSSQHYAAMATASVLSPADAEQLTSLRAELKQWEKAFAAANGGRKAGRDDIKQDPAIAAKYKAYGRLRALEASSSESRQSHADRTPSKSESQQTKAKRKHSSLAGAEGQSNGFTPRKASRRELLTPSRGRTTNVHPADLDPYDSPSTLRRLFSPSTHRQSQSPLPLKTAIGPTPQRDGKVLGLFDLLSASGGSTATPSAKRVATLEKEAIQTPSKKVKLDTIEEGDEEEEETGRLGRTPASSSKKLYLEKLFATPTTLRYATMVEDEESGLHRHNASQTAANDAPEANPLESETPSFLRRSNSGRFTSNPNPSATDLSPVAVRKPQRFVGKGLSALVQGLRDMEEERMREDWEILREIEEEQAQAAQAKDVQVGDSQVPANDGDARRPLRKKRGQKRTTRLVKMKPVPPKPKPAPQASTAAPEAEDESEDELAVVIPVRQGSAEKEAKDQDENADDAASNQASDVDADADVDVEDDSDADYDGKNEDEDEDEDESRTTKRPKSSFSEKIKAAFSVVKRAKPGDDDDNKKKNKDKADGDGDNETKAKKSTTRKINPQAHANYRALKLRNKGAKGQRGRFGRRR</sequence>
<evidence type="ECO:0000256" key="16">
    <source>
        <dbReference type="SAM" id="MobiDB-lite"/>
    </source>
</evidence>
<feature type="compositionally biased region" description="Basic and acidic residues" evidence="16">
    <location>
        <begin position="976"/>
        <end position="1001"/>
    </location>
</feature>
<dbReference type="Pfam" id="PF09190">
    <property type="entry name" value="DALR_2"/>
    <property type="match status" value="1"/>
</dbReference>
<dbReference type="PANTHER" id="PTHR10890:SF3">
    <property type="entry name" value="CYSTEINE--TRNA LIGASE, CYTOPLASMIC"/>
    <property type="match status" value="1"/>
</dbReference>
<dbReference type="InterPro" id="IPR024909">
    <property type="entry name" value="Cys-tRNA/MSH_ligase"/>
</dbReference>
<comment type="similarity">
    <text evidence="4">Belongs to the SLD2 family.</text>
</comment>
<feature type="compositionally biased region" description="Acidic residues" evidence="16">
    <location>
        <begin position="678"/>
        <end position="687"/>
    </location>
</feature>
<keyword evidence="13" id="KW-0539">Nucleus</keyword>
<dbReference type="Proteomes" id="UP000053958">
    <property type="component" value="Unassembled WGS sequence"/>
</dbReference>
<feature type="compositionally biased region" description="Basic and acidic residues" evidence="16">
    <location>
        <begin position="534"/>
        <end position="543"/>
    </location>
</feature>
<feature type="region of interest" description="Disordered" evidence="16">
    <location>
        <begin position="662"/>
        <end position="697"/>
    </location>
</feature>
<feature type="region of interest" description="Disordered" evidence="16">
    <location>
        <begin position="819"/>
        <end position="1038"/>
    </location>
</feature>
<dbReference type="SUPFAM" id="SSF52374">
    <property type="entry name" value="Nucleotidylyl transferase"/>
    <property type="match status" value="1"/>
</dbReference>
<evidence type="ECO:0000313" key="19">
    <source>
        <dbReference type="EMBL" id="KKA24587.1"/>
    </source>
</evidence>
<dbReference type="GO" id="GO:0006423">
    <property type="term" value="P:cysteinyl-tRNA aminoacylation"/>
    <property type="evidence" value="ECO:0007669"/>
    <property type="project" value="InterPro"/>
</dbReference>
<dbReference type="GO" id="GO:0004817">
    <property type="term" value="F:cysteine-tRNA ligase activity"/>
    <property type="evidence" value="ECO:0007669"/>
    <property type="project" value="InterPro"/>
</dbReference>
<feature type="compositionally biased region" description="Basic and acidic residues" evidence="16">
    <location>
        <begin position="898"/>
        <end position="907"/>
    </location>
</feature>
<evidence type="ECO:0000259" key="17">
    <source>
        <dbReference type="Pfam" id="PF01406"/>
    </source>
</evidence>
<dbReference type="STRING" id="1408163.A0A0F4Z241"/>
<feature type="compositionally biased region" description="Polar residues" evidence="16">
    <location>
        <begin position="747"/>
        <end position="772"/>
    </location>
</feature>
<dbReference type="GO" id="GO:0005737">
    <property type="term" value="C:cytoplasm"/>
    <property type="evidence" value="ECO:0007669"/>
    <property type="project" value="UniProtKB-SubCell"/>
</dbReference>
<dbReference type="GO" id="GO:0006270">
    <property type="term" value="P:DNA replication initiation"/>
    <property type="evidence" value="ECO:0007669"/>
    <property type="project" value="UniProtKB-ARBA"/>
</dbReference>
<keyword evidence="14" id="KW-0131">Cell cycle</keyword>
<evidence type="ECO:0000313" key="20">
    <source>
        <dbReference type="Proteomes" id="UP000053958"/>
    </source>
</evidence>
<dbReference type="FunFam" id="1.10.10.1460:FF:000001">
    <property type="entry name" value="DNA replication regulator Sld2"/>
    <property type="match status" value="1"/>
</dbReference>
<dbReference type="InterPro" id="IPR014729">
    <property type="entry name" value="Rossmann-like_a/b/a_fold"/>
</dbReference>
<comment type="subcellular location">
    <subcellularLocation>
        <location evidence="3">Cytoplasm</location>
    </subcellularLocation>
    <subcellularLocation>
        <location evidence="2">Nucleus</location>
    </subcellularLocation>
</comment>
<dbReference type="InterPro" id="IPR032678">
    <property type="entry name" value="tRNA-synt_1_cat_dom"/>
</dbReference>
<dbReference type="Pfam" id="PF11719">
    <property type="entry name" value="Drc1-Sld2"/>
    <property type="match status" value="1"/>
</dbReference>
<feature type="compositionally biased region" description="Basic residues" evidence="16">
    <location>
        <begin position="1020"/>
        <end position="1038"/>
    </location>
</feature>
<evidence type="ECO:0000256" key="8">
    <source>
        <dbReference type="ARBA" id="ARBA00022705"/>
    </source>
</evidence>
<evidence type="ECO:0000256" key="13">
    <source>
        <dbReference type="ARBA" id="ARBA00023242"/>
    </source>
</evidence>
<feature type="domain" description="tRNA synthetases class I catalytic" evidence="17">
    <location>
        <begin position="10"/>
        <end position="139"/>
    </location>
</feature>
<evidence type="ECO:0000256" key="12">
    <source>
        <dbReference type="ARBA" id="ARBA00022840"/>
    </source>
</evidence>
<organism evidence="19 20">
    <name type="scientific">Rasamsonia emersonii (strain ATCC 16479 / CBS 393.64 / IMI 116815)</name>
    <dbReference type="NCBI Taxonomy" id="1408163"/>
    <lineage>
        <taxon>Eukaryota</taxon>
        <taxon>Fungi</taxon>
        <taxon>Dikarya</taxon>
        <taxon>Ascomycota</taxon>
        <taxon>Pezizomycotina</taxon>
        <taxon>Eurotiomycetes</taxon>
        <taxon>Eurotiomycetidae</taxon>
        <taxon>Eurotiales</taxon>
        <taxon>Trichocomaceae</taxon>
        <taxon>Rasamsonia</taxon>
    </lineage>
</organism>
<feature type="compositionally biased region" description="Acidic residues" evidence="16">
    <location>
        <begin position="879"/>
        <end position="888"/>
    </location>
</feature>
<keyword evidence="8" id="KW-0235">DNA replication</keyword>
<evidence type="ECO:0000256" key="15">
    <source>
        <dbReference type="ARBA" id="ARBA00025253"/>
    </source>
</evidence>
<evidence type="ECO:0000256" key="7">
    <source>
        <dbReference type="ARBA" id="ARBA00022598"/>
    </source>
</evidence>
<dbReference type="GO" id="GO:0071163">
    <property type="term" value="P:DNA replication preinitiation complex assembly"/>
    <property type="evidence" value="ECO:0007669"/>
    <property type="project" value="UniProtKB-ARBA"/>
</dbReference>
<feature type="compositionally biased region" description="Basic residues" evidence="16">
    <location>
        <begin position="844"/>
        <end position="859"/>
    </location>
</feature>
<dbReference type="RefSeq" id="XP_013331199.1">
    <property type="nucleotide sequence ID" value="XM_013475745.1"/>
</dbReference>
<dbReference type="CDD" id="cd22289">
    <property type="entry name" value="RecQL4_SLD2_NTD"/>
    <property type="match status" value="1"/>
</dbReference>
<keyword evidence="7" id="KW-0436">Ligase</keyword>
<feature type="region of interest" description="Disordered" evidence="16">
    <location>
        <begin position="1"/>
        <end position="34"/>
    </location>
</feature>
<keyword evidence="10" id="KW-0547">Nucleotide-binding</keyword>
<comment type="function">
    <text evidence="15">Has a role in the initiation of DNA replication. Required at S-phase checkpoint.</text>
</comment>
<evidence type="ECO:0000256" key="6">
    <source>
        <dbReference type="ARBA" id="ARBA00019134"/>
    </source>
</evidence>
<dbReference type="AlphaFoldDB" id="A0A0F4Z241"/>
<keyword evidence="12" id="KW-0067">ATP-binding</keyword>
<dbReference type="PANTHER" id="PTHR10890">
    <property type="entry name" value="CYSTEINYL-TRNA SYNTHETASE"/>
    <property type="match status" value="1"/>
</dbReference>
<feature type="region of interest" description="Disordered" evidence="16">
    <location>
        <begin position="526"/>
        <end position="631"/>
    </location>
</feature>
<dbReference type="GO" id="GO:0005524">
    <property type="term" value="F:ATP binding"/>
    <property type="evidence" value="ECO:0007669"/>
    <property type="project" value="UniProtKB-KW"/>
</dbReference>
<keyword evidence="20" id="KW-1185">Reference proteome</keyword>
<keyword evidence="9" id="KW-0479">Metal-binding</keyword>
<dbReference type="InterPro" id="IPR009080">
    <property type="entry name" value="tRNAsynth_Ia_anticodon-bd"/>
</dbReference>
<dbReference type="GO" id="GO:0005634">
    <property type="term" value="C:nucleus"/>
    <property type="evidence" value="ECO:0007669"/>
    <property type="project" value="UniProtKB-SubCell"/>
</dbReference>
<dbReference type="GeneID" id="25313726"/>
<evidence type="ECO:0000256" key="9">
    <source>
        <dbReference type="ARBA" id="ARBA00022723"/>
    </source>
</evidence>
<evidence type="ECO:0000256" key="14">
    <source>
        <dbReference type="ARBA" id="ARBA00023306"/>
    </source>
</evidence>
<gene>
    <name evidence="19" type="ORF">T310_1375</name>
</gene>